<name>A0AAD8MHV4_9APIA</name>
<dbReference type="AlphaFoldDB" id="A0AAD8MHV4"/>
<dbReference type="InterPro" id="IPR053905">
    <property type="entry name" value="EF-G-like_DII"/>
</dbReference>
<dbReference type="InterPro" id="IPR009000">
    <property type="entry name" value="Transl_B-barrel_sf"/>
</dbReference>
<keyword evidence="3" id="KW-0812">Transmembrane</keyword>
<reference evidence="5" key="1">
    <citation type="submission" date="2023-02" db="EMBL/GenBank/DDBJ databases">
        <title>Genome of toxic invasive species Heracleum sosnowskyi carries increased number of genes despite the absence of recent whole-genome duplications.</title>
        <authorList>
            <person name="Schelkunov M."/>
            <person name="Shtratnikova V."/>
            <person name="Makarenko M."/>
            <person name="Klepikova A."/>
            <person name="Omelchenko D."/>
            <person name="Novikova G."/>
            <person name="Obukhova E."/>
            <person name="Bogdanov V."/>
            <person name="Penin A."/>
            <person name="Logacheva M."/>
        </authorList>
    </citation>
    <scope>NUCLEOTIDE SEQUENCE</scope>
    <source>
        <strain evidence="5">Hsosn_3</strain>
        <tissue evidence="5">Leaf</tissue>
    </source>
</reference>
<keyword evidence="6" id="KW-1185">Reference proteome</keyword>
<keyword evidence="3" id="KW-1133">Transmembrane helix</keyword>
<protein>
    <recommendedName>
        <fullName evidence="4">Elongation factor G-like domain-containing protein</fullName>
    </recommendedName>
</protein>
<feature type="domain" description="Elongation factor G-like" evidence="4">
    <location>
        <begin position="66"/>
        <end position="102"/>
    </location>
</feature>
<feature type="transmembrane region" description="Helical" evidence="3">
    <location>
        <begin position="9"/>
        <end position="28"/>
    </location>
</feature>
<proteinExistence type="predicted"/>
<keyword evidence="2" id="KW-0342">GTP-binding</keyword>
<comment type="caution">
    <text evidence="5">The sequence shown here is derived from an EMBL/GenBank/DDBJ whole genome shotgun (WGS) entry which is preliminary data.</text>
</comment>
<dbReference type="SUPFAM" id="SSF50447">
    <property type="entry name" value="Translation proteins"/>
    <property type="match status" value="1"/>
</dbReference>
<keyword evidence="1" id="KW-0547">Nucleotide-binding</keyword>
<evidence type="ECO:0000256" key="3">
    <source>
        <dbReference type="SAM" id="Phobius"/>
    </source>
</evidence>
<dbReference type="Proteomes" id="UP001237642">
    <property type="component" value="Unassembled WGS sequence"/>
</dbReference>
<evidence type="ECO:0000256" key="2">
    <source>
        <dbReference type="ARBA" id="ARBA00023134"/>
    </source>
</evidence>
<sequence>MAKAGKKFVVLRSIASGFLLIGYVIVYAERGLKQETAGYNQTPKHIAEMNYLLRVVNFLWQKGQQVIDAGLDKSKGPVATFIVQKGTLKKGDTIVFGEAFGKGLSKTISMAAHILDSVVSFNDRSFTKFWSTSSETEKEDQHTYTNYIWNCFRDSYGSHHPHLYDFMRML</sequence>
<evidence type="ECO:0000259" key="4">
    <source>
        <dbReference type="Pfam" id="PF22042"/>
    </source>
</evidence>
<dbReference type="EMBL" id="JAUIZM010000007">
    <property type="protein sequence ID" value="KAK1372513.1"/>
    <property type="molecule type" value="Genomic_DNA"/>
</dbReference>
<evidence type="ECO:0000313" key="6">
    <source>
        <dbReference type="Proteomes" id="UP001237642"/>
    </source>
</evidence>
<evidence type="ECO:0000256" key="1">
    <source>
        <dbReference type="ARBA" id="ARBA00022741"/>
    </source>
</evidence>
<accession>A0AAD8MHV4</accession>
<organism evidence="5 6">
    <name type="scientific">Heracleum sosnowskyi</name>
    <dbReference type="NCBI Taxonomy" id="360622"/>
    <lineage>
        <taxon>Eukaryota</taxon>
        <taxon>Viridiplantae</taxon>
        <taxon>Streptophyta</taxon>
        <taxon>Embryophyta</taxon>
        <taxon>Tracheophyta</taxon>
        <taxon>Spermatophyta</taxon>
        <taxon>Magnoliopsida</taxon>
        <taxon>eudicotyledons</taxon>
        <taxon>Gunneridae</taxon>
        <taxon>Pentapetalae</taxon>
        <taxon>asterids</taxon>
        <taxon>campanulids</taxon>
        <taxon>Apiales</taxon>
        <taxon>Apiaceae</taxon>
        <taxon>Apioideae</taxon>
        <taxon>apioid superclade</taxon>
        <taxon>Tordylieae</taxon>
        <taxon>Tordyliinae</taxon>
        <taxon>Heracleum</taxon>
    </lineage>
</organism>
<dbReference type="GO" id="GO:0005525">
    <property type="term" value="F:GTP binding"/>
    <property type="evidence" value="ECO:0007669"/>
    <property type="project" value="UniProtKB-KW"/>
</dbReference>
<evidence type="ECO:0000313" key="5">
    <source>
        <dbReference type="EMBL" id="KAK1372513.1"/>
    </source>
</evidence>
<dbReference type="Pfam" id="PF22042">
    <property type="entry name" value="EF-G_D2"/>
    <property type="match status" value="1"/>
</dbReference>
<reference evidence="5" key="2">
    <citation type="submission" date="2023-05" db="EMBL/GenBank/DDBJ databases">
        <authorList>
            <person name="Schelkunov M.I."/>
        </authorList>
    </citation>
    <scope>NUCLEOTIDE SEQUENCE</scope>
    <source>
        <strain evidence="5">Hsosn_3</strain>
        <tissue evidence="5">Leaf</tissue>
    </source>
</reference>
<dbReference type="Gene3D" id="2.40.30.10">
    <property type="entry name" value="Translation factors"/>
    <property type="match status" value="1"/>
</dbReference>
<gene>
    <name evidence="5" type="ORF">POM88_028706</name>
</gene>
<keyword evidence="3" id="KW-0472">Membrane</keyword>